<accession>A0A146FNY5</accession>
<dbReference type="Proteomes" id="UP000075230">
    <property type="component" value="Unassembled WGS sequence"/>
</dbReference>
<protein>
    <submittedName>
        <fullName evidence="1">AMP-binding enzyme</fullName>
    </submittedName>
</protein>
<organism evidence="1 2">
    <name type="scientific">Aspergillus kawachii</name>
    <name type="common">White koji mold</name>
    <name type="synonym">Aspergillus awamori var. kawachi</name>
    <dbReference type="NCBI Taxonomy" id="1069201"/>
    <lineage>
        <taxon>Eukaryota</taxon>
        <taxon>Fungi</taxon>
        <taxon>Dikarya</taxon>
        <taxon>Ascomycota</taxon>
        <taxon>Pezizomycotina</taxon>
        <taxon>Eurotiomycetes</taxon>
        <taxon>Eurotiomycetidae</taxon>
        <taxon>Eurotiales</taxon>
        <taxon>Aspergillaceae</taxon>
        <taxon>Aspergillus</taxon>
        <taxon>Aspergillus subgen. Circumdati</taxon>
    </lineage>
</organism>
<evidence type="ECO:0000313" key="1">
    <source>
        <dbReference type="EMBL" id="GAT27358.1"/>
    </source>
</evidence>
<name>A0A146FNY5_ASPKA</name>
<sequence>MRFSGIHIFRKAYVALYVRYRRGSNSKTDEICIQPTYKWEEFEECGNAFA</sequence>
<proteinExistence type="predicted"/>
<reference evidence="1 2" key="1">
    <citation type="journal article" date="2016" name="DNA Res.">
        <title>Genome sequence of Aspergillus luchuensis NBRC 4314.</title>
        <authorList>
            <person name="Yamada O."/>
            <person name="Machida M."/>
            <person name="Hosoyama A."/>
            <person name="Goto M."/>
            <person name="Takahashi T."/>
            <person name="Futagami T."/>
            <person name="Yamagata Y."/>
            <person name="Takeuchi M."/>
            <person name="Kobayashi T."/>
            <person name="Koike H."/>
            <person name="Abe K."/>
            <person name="Asai K."/>
            <person name="Arita M."/>
            <person name="Fujita N."/>
            <person name="Fukuda K."/>
            <person name="Higa K."/>
            <person name="Horikawa H."/>
            <person name="Ishikawa T."/>
            <person name="Jinno K."/>
            <person name="Kato Y."/>
            <person name="Kirimura K."/>
            <person name="Mizutani O."/>
            <person name="Nakasone K."/>
            <person name="Sano M."/>
            <person name="Shiraishi Y."/>
            <person name="Tsukahara M."/>
            <person name="Gomi K."/>
        </authorList>
    </citation>
    <scope>NUCLEOTIDE SEQUENCE [LARGE SCALE GENOMIC DNA]</scope>
    <source>
        <strain evidence="1 2">RIB 2604</strain>
    </source>
</reference>
<comment type="caution">
    <text evidence="1">The sequence shown here is derived from an EMBL/GenBank/DDBJ whole genome shotgun (WGS) entry which is preliminary data.</text>
</comment>
<reference evidence="2" key="2">
    <citation type="submission" date="2016-02" db="EMBL/GenBank/DDBJ databases">
        <title>Genome sequencing of Aspergillus luchuensis NBRC 4314.</title>
        <authorList>
            <person name="Yamada O."/>
        </authorList>
    </citation>
    <scope>NUCLEOTIDE SEQUENCE [LARGE SCALE GENOMIC DNA]</scope>
    <source>
        <strain evidence="2">RIB 2604</strain>
    </source>
</reference>
<evidence type="ECO:0000313" key="2">
    <source>
        <dbReference type="Proteomes" id="UP000075230"/>
    </source>
</evidence>
<gene>
    <name evidence="1" type="ORF">RIB2604_02110480</name>
</gene>
<dbReference type="AlphaFoldDB" id="A0A146FNY5"/>
<dbReference type="EMBL" id="BCWF01000021">
    <property type="protein sequence ID" value="GAT27358.1"/>
    <property type="molecule type" value="Genomic_DNA"/>
</dbReference>